<dbReference type="Proteomes" id="UP000292886">
    <property type="component" value="Chromosome"/>
</dbReference>
<evidence type="ECO:0000256" key="4">
    <source>
        <dbReference type="ARBA" id="ARBA00022475"/>
    </source>
</evidence>
<evidence type="ECO:0000256" key="9">
    <source>
        <dbReference type="ARBA" id="ARBA00023136"/>
    </source>
</evidence>
<organism evidence="12 13">
    <name type="scientific">Periweissella cryptocerci</name>
    <dbReference type="NCBI Taxonomy" id="2506420"/>
    <lineage>
        <taxon>Bacteria</taxon>
        <taxon>Bacillati</taxon>
        <taxon>Bacillota</taxon>
        <taxon>Bacilli</taxon>
        <taxon>Lactobacillales</taxon>
        <taxon>Lactobacillaceae</taxon>
        <taxon>Periweissella</taxon>
    </lineage>
</organism>
<dbReference type="GO" id="GO:0043190">
    <property type="term" value="C:ATP-binding cassette (ABC) transporter complex"/>
    <property type="evidence" value="ECO:0007669"/>
    <property type="project" value="TreeGrafter"/>
</dbReference>
<dbReference type="InterPro" id="IPR015856">
    <property type="entry name" value="ABC_transpr_CbiO/EcfA_su"/>
</dbReference>
<dbReference type="FunFam" id="3.40.50.300:FF:001422">
    <property type="entry name" value="Cobalt ABC transporter ATP-binding protein"/>
    <property type="match status" value="1"/>
</dbReference>
<evidence type="ECO:0000256" key="6">
    <source>
        <dbReference type="ARBA" id="ARBA00022741"/>
    </source>
</evidence>
<keyword evidence="13" id="KW-1185">Reference proteome</keyword>
<dbReference type="PANTHER" id="PTHR43553">
    <property type="entry name" value="HEAVY METAL TRANSPORTER"/>
    <property type="match status" value="1"/>
</dbReference>
<keyword evidence="7 12" id="KW-0067">ATP-binding</keyword>
<evidence type="ECO:0000256" key="10">
    <source>
        <dbReference type="ARBA" id="ARBA00025157"/>
    </source>
</evidence>
<comment type="similarity">
    <text evidence="2">Belongs to the ABC transporter superfamily.</text>
</comment>
<dbReference type="AlphaFoldDB" id="A0A4P6YS71"/>
<keyword evidence="9" id="KW-0472">Membrane</keyword>
<evidence type="ECO:0000256" key="7">
    <source>
        <dbReference type="ARBA" id="ARBA00022840"/>
    </source>
</evidence>
<name>A0A4P6YS71_9LACO</name>
<dbReference type="GO" id="GO:0042626">
    <property type="term" value="F:ATPase-coupled transmembrane transporter activity"/>
    <property type="evidence" value="ECO:0007669"/>
    <property type="project" value="TreeGrafter"/>
</dbReference>
<reference evidence="13" key="1">
    <citation type="submission" date="2019-03" db="EMBL/GenBank/DDBJ databases">
        <title>Weissella sp. 26KH-42 Genome sequencing.</title>
        <authorList>
            <person name="Heo J."/>
            <person name="Kim S.-J."/>
            <person name="Kim J.-S."/>
            <person name="Hong S.-B."/>
            <person name="Kwon S.-W."/>
        </authorList>
    </citation>
    <scope>NUCLEOTIDE SEQUENCE [LARGE SCALE GENOMIC DNA]</scope>
    <source>
        <strain evidence="13">26KH-42</strain>
    </source>
</reference>
<gene>
    <name evidence="12" type="ORF">EQG49_02875</name>
</gene>
<keyword evidence="8" id="KW-1278">Translocase</keyword>
<evidence type="ECO:0000256" key="8">
    <source>
        <dbReference type="ARBA" id="ARBA00022967"/>
    </source>
</evidence>
<dbReference type="EMBL" id="CP037940">
    <property type="protein sequence ID" value="QBO35472.1"/>
    <property type="molecule type" value="Genomic_DNA"/>
</dbReference>
<evidence type="ECO:0000256" key="3">
    <source>
        <dbReference type="ARBA" id="ARBA00022448"/>
    </source>
</evidence>
<dbReference type="GO" id="GO:0005524">
    <property type="term" value="F:ATP binding"/>
    <property type="evidence" value="ECO:0007669"/>
    <property type="project" value="UniProtKB-KW"/>
</dbReference>
<keyword evidence="6" id="KW-0547">Nucleotide-binding</keyword>
<evidence type="ECO:0000313" key="13">
    <source>
        <dbReference type="Proteomes" id="UP000292886"/>
    </source>
</evidence>
<keyword evidence="3" id="KW-0813">Transport</keyword>
<dbReference type="GO" id="GO:0016887">
    <property type="term" value="F:ATP hydrolysis activity"/>
    <property type="evidence" value="ECO:0007669"/>
    <property type="project" value="InterPro"/>
</dbReference>
<sequence>MTEPIIEFNDLTFQYRTQAEPTLHEINLKIMPGEKVLIAGASGSGKSTLSRLINGLIPESYAGTITGMAKVNGHDVNSGSIFARSFDVGTVLQDPDEQFVALTVGEDLAFALENDQIAHAEMLTRVNQWAQQLNVTALLKQAPQAISGGQKQRVAMGGVLIDESPILLFDEPLASLDPAAGKAAIEMIDDIARAHALTTIIIEHRLEDVLHRPIDRLIVLDNGRIVADDTPANVLRAGKLPSLGLREPLYLAALAHAGVDFNSLTNIDNVQTVNGSDIQDKLSGWLAQQPTTASQSAQQSLLEIEHLAFAYPRGKQIFTDLNITVNTGELISIVGKNGSGKSTLSNLITGFLKPTAGQIKLNGQDLTELSIKERADQIGYVLQNPNQMISKNTVYEEVALGLELRGIELAQVTAQVAEILRLTDLYTMRNWPISALSFGQKKRVTIASILVLKPKVLILDEPTAGQDLAHYTAMMNFLANLRVTNGITIIIITHDMHLMLEYADRTIVISDGQLLLDATPSEVLNNAPVVKAASLALTSLYYLAQRFELGNPEVLTTKVIAAEQQAKKGVANV</sequence>
<dbReference type="FunFam" id="3.40.50.300:FF:000224">
    <property type="entry name" value="Energy-coupling factor transporter ATP-binding protein EcfA"/>
    <property type="match status" value="1"/>
</dbReference>
<protein>
    <submittedName>
        <fullName evidence="12">ATP-binding cassette domain-containing protein</fullName>
    </submittedName>
</protein>
<dbReference type="SMART" id="SM00382">
    <property type="entry name" value="AAA"/>
    <property type="match status" value="2"/>
</dbReference>
<dbReference type="InterPro" id="IPR003439">
    <property type="entry name" value="ABC_transporter-like_ATP-bd"/>
</dbReference>
<dbReference type="Gene3D" id="3.40.50.300">
    <property type="entry name" value="P-loop containing nucleotide triphosphate hydrolases"/>
    <property type="match status" value="2"/>
</dbReference>
<dbReference type="SUPFAM" id="SSF52540">
    <property type="entry name" value="P-loop containing nucleoside triphosphate hydrolases"/>
    <property type="match status" value="2"/>
</dbReference>
<dbReference type="InterPro" id="IPR022216">
    <property type="entry name" value="ABC_Co_transporter"/>
</dbReference>
<dbReference type="Pfam" id="PF12558">
    <property type="entry name" value="DUF3744"/>
    <property type="match status" value="1"/>
</dbReference>
<keyword evidence="4" id="KW-1003">Cell membrane</keyword>
<evidence type="ECO:0000256" key="5">
    <source>
        <dbReference type="ARBA" id="ARBA00022737"/>
    </source>
</evidence>
<dbReference type="InterPro" id="IPR027417">
    <property type="entry name" value="P-loop_NTPase"/>
</dbReference>
<dbReference type="InterPro" id="IPR017871">
    <property type="entry name" value="ABC_transporter-like_CS"/>
</dbReference>
<feature type="domain" description="ABC transporter" evidence="11">
    <location>
        <begin position="302"/>
        <end position="536"/>
    </location>
</feature>
<dbReference type="PANTHER" id="PTHR43553:SF26">
    <property type="entry name" value="ABC TRANSPORTER ATP-BINDING PROTEIN BC_2655-RELATED"/>
    <property type="match status" value="1"/>
</dbReference>
<dbReference type="InterPro" id="IPR050095">
    <property type="entry name" value="ECF_ABC_transporter_ATP-bd"/>
</dbReference>
<dbReference type="OrthoDB" id="501320at2"/>
<evidence type="ECO:0000256" key="1">
    <source>
        <dbReference type="ARBA" id="ARBA00004202"/>
    </source>
</evidence>
<dbReference type="NCBIfam" id="NF010167">
    <property type="entry name" value="PRK13648.1"/>
    <property type="match status" value="2"/>
</dbReference>
<proteinExistence type="inferred from homology"/>
<keyword evidence="5" id="KW-0677">Repeat</keyword>
<dbReference type="RefSeq" id="WP_133362552.1">
    <property type="nucleotide sequence ID" value="NZ_CP037940.1"/>
</dbReference>
<dbReference type="CDD" id="cd03225">
    <property type="entry name" value="ABC_cobalt_CbiO_domain1"/>
    <property type="match status" value="2"/>
</dbReference>
<dbReference type="Pfam" id="PF00005">
    <property type="entry name" value="ABC_tran"/>
    <property type="match status" value="2"/>
</dbReference>
<evidence type="ECO:0000259" key="11">
    <source>
        <dbReference type="PROSITE" id="PS50893"/>
    </source>
</evidence>
<feature type="domain" description="ABC transporter" evidence="11">
    <location>
        <begin position="6"/>
        <end position="247"/>
    </location>
</feature>
<evidence type="ECO:0000256" key="2">
    <source>
        <dbReference type="ARBA" id="ARBA00005417"/>
    </source>
</evidence>
<evidence type="ECO:0000313" key="12">
    <source>
        <dbReference type="EMBL" id="QBO35472.1"/>
    </source>
</evidence>
<accession>A0A4P6YS71</accession>
<dbReference type="PROSITE" id="PS00211">
    <property type="entry name" value="ABC_TRANSPORTER_1"/>
    <property type="match status" value="2"/>
</dbReference>
<dbReference type="InterPro" id="IPR003593">
    <property type="entry name" value="AAA+_ATPase"/>
</dbReference>
<dbReference type="KEGG" id="wei:EQG49_02875"/>
<dbReference type="PROSITE" id="PS50893">
    <property type="entry name" value="ABC_TRANSPORTER_2"/>
    <property type="match status" value="2"/>
</dbReference>
<comment type="subcellular location">
    <subcellularLocation>
        <location evidence="1">Cell membrane</location>
        <topology evidence="1">Peripheral membrane protein</topology>
    </subcellularLocation>
</comment>
<comment type="function">
    <text evidence="10">Probably part of an ABC transporter complex. Responsible for energy coupling to the transport system.</text>
</comment>